<dbReference type="STRING" id="1423788.FC78_GL002049"/>
<dbReference type="SUPFAM" id="SSF55729">
    <property type="entry name" value="Acyl-CoA N-acyltransferases (Nat)"/>
    <property type="match status" value="1"/>
</dbReference>
<dbReference type="Gene3D" id="3.40.630.30">
    <property type="match status" value="1"/>
</dbReference>
<dbReference type="InterPro" id="IPR016181">
    <property type="entry name" value="Acyl_CoA_acyltransferase"/>
</dbReference>
<evidence type="ECO:0000313" key="2">
    <source>
        <dbReference type="Proteomes" id="UP000051515"/>
    </source>
</evidence>
<dbReference type="AlphaFoldDB" id="A0A0R1KJ54"/>
<dbReference type="Proteomes" id="UP000051515">
    <property type="component" value="Unassembled WGS sequence"/>
</dbReference>
<dbReference type="Pfam" id="PF13527">
    <property type="entry name" value="Acetyltransf_9"/>
    <property type="match status" value="1"/>
</dbReference>
<proteinExistence type="predicted"/>
<gene>
    <name evidence="1" type="ORF">FC78_GL002049</name>
</gene>
<protein>
    <recommendedName>
        <fullName evidence="3">N-acetyltransferase domain-containing protein</fullName>
    </recommendedName>
</protein>
<dbReference type="PATRIC" id="fig|1423788.3.peg.2114"/>
<organism evidence="1 2">
    <name type="scientific">Companilactobacillus bobalius DSM 19674</name>
    <dbReference type="NCBI Taxonomy" id="1423788"/>
    <lineage>
        <taxon>Bacteria</taxon>
        <taxon>Bacillati</taxon>
        <taxon>Bacillota</taxon>
        <taxon>Bacilli</taxon>
        <taxon>Lactobacillales</taxon>
        <taxon>Lactobacillaceae</taxon>
        <taxon>Companilactobacillus</taxon>
        <taxon>Companilactobacillus bobalius</taxon>
    </lineage>
</organism>
<name>A0A0R1KJ54_9LACO</name>
<reference evidence="1 2" key="1">
    <citation type="journal article" date="2015" name="Genome Announc.">
        <title>Expanding the biotechnology potential of lactobacilli through comparative genomics of 213 strains and associated genera.</title>
        <authorList>
            <person name="Sun Z."/>
            <person name="Harris H.M."/>
            <person name="McCann A."/>
            <person name="Guo C."/>
            <person name="Argimon S."/>
            <person name="Zhang W."/>
            <person name="Yang X."/>
            <person name="Jeffery I.B."/>
            <person name="Cooney J.C."/>
            <person name="Kagawa T.F."/>
            <person name="Liu W."/>
            <person name="Song Y."/>
            <person name="Salvetti E."/>
            <person name="Wrobel A."/>
            <person name="Rasinkangas P."/>
            <person name="Parkhill J."/>
            <person name="Rea M.C."/>
            <person name="O'Sullivan O."/>
            <person name="Ritari J."/>
            <person name="Douillard F.P."/>
            <person name="Paul Ross R."/>
            <person name="Yang R."/>
            <person name="Briner A.E."/>
            <person name="Felis G.E."/>
            <person name="de Vos W.M."/>
            <person name="Barrangou R."/>
            <person name="Klaenhammer T.R."/>
            <person name="Caufield P.W."/>
            <person name="Cui Y."/>
            <person name="Zhang H."/>
            <person name="O'Toole P.W."/>
        </authorList>
    </citation>
    <scope>NUCLEOTIDE SEQUENCE [LARGE SCALE GENOMIC DNA]</scope>
    <source>
        <strain evidence="1 2">DSM 19674</strain>
    </source>
</reference>
<evidence type="ECO:0008006" key="3">
    <source>
        <dbReference type="Google" id="ProtNLM"/>
    </source>
</evidence>
<evidence type="ECO:0000313" key="1">
    <source>
        <dbReference type="EMBL" id="KRK83240.1"/>
    </source>
</evidence>
<dbReference type="OrthoDB" id="9804948at2"/>
<comment type="caution">
    <text evidence="1">The sequence shown here is derived from an EMBL/GenBank/DDBJ whole genome shotgun (WGS) entry which is preliminary data.</text>
</comment>
<accession>A0A0R1KJ54</accession>
<keyword evidence="2" id="KW-1185">Reference proteome</keyword>
<dbReference type="RefSeq" id="WP_056952666.1">
    <property type="nucleotide sequence ID" value="NZ_AZDY01000037.1"/>
</dbReference>
<sequence>MTYQLIRQVRDDLPLRNSFMDLAKSTFDLSFQDWYKKGYWSNNYIPYCIVDHNQVVANVSVNLMDFSWRGQRRQYLQIGTVMTNEKYRYQGLSRKLIKTVLGDWKSKVDAIYLFANDSVLDFYPKFDFIEAKEYQRQITVQPTAGDFRRLSMKSNSDRKLLQLFYKQSNPYSAFSMDDNYGLLMFYCDGFLRNNLYYSERNQVIVVAEQDESIFTCWDVFGSTQHSLQAILSQLVSKETTVQLGFTPVIKDLQFHVREENDETLFVYRTAENLFSDKKLMFPLLSHA</sequence>
<dbReference type="EMBL" id="AZDY01000037">
    <property type="protein sequence ID" value="KRK83240.1"/>
    <property type="molecule type" value="Genomic_DNA"/>
</dbReference>